<evidence type="ECO:0000313" key="2">
    <source>
        <dbReference type="EMBL" id="BAH07799.1"/>
    </source>
</evidence>
<evidence type="ECO:0000256" key="1">
    <source>
        <dbReference type="SAM" id="SignalP"/>
    </source>
</evidence>
<dbReference type="InterPro" id="IPR051922">
    <property type="entry name" value="Bact_Sporulation_Assoc"/>
</dbReference>
<dbReference type="Pfam" id="PF04122">
    <property type="entry name" value="CW_binding_2"/>
    <property type="match status" value="3"/>
</dbReference>
<dbReference type="Proteomes" id="UP000007969">
    <property type="component" value="Chromosome"/>
</dbReference>
<dbReference type="PANTHER" id="PTHR30032">
    <property type="entry name" value="N-ACETYLMURAMOYL-L-ALANINE AMIDASE-RELATED"/>
    <property type="match status" value="1"/>
</dbReference>
<feature type="signal peptide" evidence="1">
    <location>
        <begin position="1"/>
        <end position="47"/>
    </location>
</feature>
<dbReference type="KEGG" id="ckr:CKR_2748"/>
<name>B9E5M4_CLOK1</name>
<organism evidence="2 3">
    <name type="scientific">Clostridium kluyveri (strain NBRC 12016)</name>
    <dbReference type="NCBI Taxonomy" id="583346"/>
    <lineage>
        <taxon>Bacteria</taxon>
        <taxon>Bacillati</taxon>
        <taxon>Bacillota</taxon>
        <taxon>Clostridia</taxon>
        <taxon>Eubacteriales</taxon>
        <taxon>Clostridiaceae</taxon>
        <taxon>Clostridium</taxon>
    </lineage>
</organism>
<evidence type="ECO:0008006" key="4">
    <source>
        <dbReference type="Google" id="ProtNLM"/>
    </source>
</evidence>
<dbReference type="EMBL" id="AP009049">
    <property type="protein sequence ID" value="BAH07799.1"/>
    <property type="molecule type" value="Genomic_DNA"/>
</dbReference>
<accession>B9E5M4</accession>
<protein>
    <recommendedName>
        <fullName evidence="4">Cell wall-binding repeat 2 family protein</fullName>
    </recommendedName>
</protein>
<reference evidence="3" key="1">
    <citation type="submission" date="2005-09" db="EMBL/GenBank/DDBJ databases">
        <title>Complete genome sequence of Clostridium kluyveri and comparative genomics of Clostridia species.</title>
        <authorList>
            <person name="Inui M."/>
            <person name="Nonaka H."/>
            <person name="Shinoda Y."/>
            <person name="Ikenaga Y."/>
            <person name="Abe M."/>
            <person name="Naito K."/>
            <person name="Vertes A.A."/>
            <person name="Yukawa H."/>
        </authorList>
    </citation>
    <scope>NUCLEOTIDE SEQUENCE [LARGE SCALE GENOMIC DNA]</scope>
    <source>
        <strain evidence="3">NBRC 12016</strain>
    </source>
</reference>
<dbReference type="HOGENOM" id="CLU_028455_0_1_9"/>
<dbReference type="Gene3D" id="3.40.50.12090">
    <property type="match status" value="1"/>
</dbReference>
<evidence type="ECO:0000313" key="3">
    <source>
        <dbReference type="Proteomes" id="UP000007969"/>
    </source>
</evidence>
<feature type="chain" id="PRO_5002883307" description="Cell wall-binding repeat 2 family protein" evidence="1">
    <location>
        <begin position="48"/>
        <end position="368"/>
    </location>
</feature>
<proteinExistence type="predicted"/>
<sequence length="368" mass="38182">MLYNKNNVYLIINWRRGKLMANKKRFLSSMLTALVLSAAIGSGSVYAAAVKRTDGGDGGRIGTANQVALDLFNKCDNVILVNGYGYADAVSATPLAKQLNAPILLTHGQTLETEVASTIKSLGATKIYIVGGTGVVSEDIENTLEDNYEVERIAGTTDTTRMGTNAEVAERVLEMSNQKTAMLVNGQDGYADSLSVASIAAQKGYPVLFASTKEVASVVKDVITSKSLAIQAVGGEGVLPQSVVASVGGTKVTNDTADRFATNIAVLNYFKENGGLDFTNIYVAAGGSTQDQFADALVASAAAAKTGSPLVLTGVGAGSTQVTNANSYILSNATDDSNIIIVGGTSSVSSEIEAVLKNNDDLEIIGIE</sequence>
<dbReference type="InterPro" id="IPR007253">
    <property type="entry name" value="Cell_wall-bd_2"/>
</dbReference>
<keyword evidence="1" id="KW-0732">Signal</keyword>
<dbReference type="PANTHER" id="PTHR30032:SF8">
    <property type="entry name" value="GERMINATION-SPECIFIC N-ACETYLMURAMOYL-L-ALANINE AMIDASE"/>
    <property type="match status" value="1"/>
</dbReference>
<gene>
    <name evidence="2" type="ordered locus">CKR_2748</name>
</gene>
<dbReference type="AlphaFoldDB" id="B9E5M4"/>